<organism evidence="2 3">
    <name type="scientific">Rhodoplanes serenus</name>
    <dbReference type="NCBI Taxonomy" id="200615"/>
    <lineage>
        <taxon>Bacteria</taxon>
        <taxon>Pseudomonadati</taxon>
        <taxon>Pseudomonadota</taxon>
        <taxon>Alphaproteobacteria</taxon>
        <taxon>Hyphomicrobiales</taxon>
        <taxon>Nitrobacteraceae</taxon>
        <taxon>Rhodoplanes</taxon>
    </lineage>
</organism>
<dbReference type="Proteomes" id="UP000289200">
    <property type="component" value="Unassembled WGS sequence"/>
</dbReference>
<evidence type="ECO:0000313" key="3">
    <source>
        <dbReference type="Proteomes" id="UP000289200"/>
    </source>
</evidence>
<dbReference type="Gene3D" id="2.30.130.30">
    <property type="entry name" value="Hypothetical protein"/>
    <property type="match status" value="1"/>
</dbReference>
<comment type="caution">
    <text evidence="2">The sequence shown here is derived from an EMBL/GenBank/DDBJ whole genome shotgun (WGS) entry which is preliminary data.</text>
</comment>
<dbReference type="AlphaFoldDB" id="A0A447CX12"/>
<feature type="region of interest" description="Disordered" evidence="1">
    <location>
        <begin position="174"/>
        <end position="202"/>
    </location>
</feature>
<dbReference type="OrthoDB" id="9803913at2"/>
<sequence>MDGLLIREPWIGLILSGRKTWEMRTTGCRKRGRIALIRAGSGLVVGVAEIVGSLDPLDALDAYAAGEPYHAIGPAEQRAAFEGNWRTPWVLRNALALKRPVPYRHPSGAVTWVTLDTMVASAIEEQLTPLSQGGGPASALAPSSVTPADFSAVVPGRSTHSAAFTVAPAPAVGRPPAATLPDPAPSPPPAAPAELVSPKGGPSRTVRLTGGNIRNGHIYVPLDFFPGDTVGGSNKDEAAPRRLTVSFEPGQTVDTDIDSTKRILRTRAPVRDFFARAGLTEGDAVLIERTAPYSYRFSKA</sequence>
<protein>
    <recommendedName>
        <fullName evidence="4">ASCH domain-containing protein</fullName>
    </recommendedName>
</protein>
<dbReference type="RefSeq" id="WP_129609564.1">
    <property type="nucleotide sequence ID" value="NZ_UWOC01000153.1"/>
</dbReference>
<feature type="compositionally biased region" description="Pro residues" evidence="1">
    <location>
        <begin position="182"/>
        <end position="191"/>
    </location>
</feature>
<name>A0A447CX12_9BRAD</name>
<dbReference type="InterPro" id="IPR015947">
    <property type="entry name" value="PUA-like_sf"/>
</dbReference>
<keyword evidence="3" id="KW-1185">Reference proteome</keyword>
<dbReference type="SUPFAM" id="SSF88697">
    <property type="entry name" value="PUA domain-like"/>
    <property type="match status" value="1"/>
</dbReference>
<reference evidence="3" key="1">
    <citation type="submission" date="2018-10" db="EMBL/GenBank/DDBJ databases">
        <authorList>
            <person name="Peiro R."/>
            <person name="Begona"/>
            <person name="Cbmso G."/>
            <person name="Lopez M."/>
            <person name="Gonzalez S."/>
            <person name="Sacristan E."/>
            <person name="Castillo E."/>
        </authorList>
    </citation>
    <scope>NUCLEOTIDE SEQUENCE [LARGE SCALE GENOMIC DNA]</scope>
</reference>
<evidence type="ECO:0000256" key="1">
    <source>
        <dbReference type="SAM" id="MobiDB-lite"/>
    </source>
</evidence>
<evidence type="ECO:0000313" key="2">
    <source>
        <dbReference type="EMBL" id="VCU09751.1"/>
    </source>
</evidence>
<proteinExistence type="predicted"/>
<evidence type="ECO:0008006" key="4">
    <source>
        <dbReference type="Google" id="ProtNLM"/>
    </source>
</evidence>
<gene>
    <name evidence="2" type="ORF">RHODGE_RHODGE_02920</name>
</gene>
<accession>A0A447CX12</accession>
<dbReference type="EMBL" id="UWOC01000153">
    <property type="protein sequence ID" value="VCU09751.1"/>
    <property type="molecule type" value="Genomic_DNA"/>
</dbReference>